<comment type="catalytic activity">
    <reaction evidence="7">
        <text>(S)-4-hydroxy-2-oxopentanoate = acetaldehyde + pyruvate</text>
        <dbReference type="Rhea" id="RHEA:22624"/>
        <dbReference type="ChEBI" id="CHEBI:15343"/>
        <dbReference type="ChEBI" id="CHEBI:15361"/>
        <dbReference type="ChEBI" id="CHEBI:73143"/>
        <dbReference type="EC" id="4.1.3.39"/>
    </reaction>
</comment>
<feature type="binding site" evidence="7">
    <location>
        <position position="206"/>
    </location>
    <ligand>
        <name>Mn(2+)</name>
        <dbReference type="ChEBI" id="CHEBI:29035"/>
    </ligand>
</feature>
<evidence type="ECO:0000256" key="4">
    <source>
        <dbReference type="ARBA" id="ARBA00023211"/>
    </source>
</evidence>
<keyword evidence="4 7" id="KW-0464">Manganese</keyword>
<evidence type="ECO:0000313" key="12">
    <source>
        <dbReference type="Proteomes" id="UP000298111"/>
    </source>
</evidence>
<dbReference type="InterPro" id="IPR000891">
    <property type="entry name" value="PYR_CT"/>
</dbReference>
<feature type="binding site" evidence="7">
    <location>
        <position position="204"/>
    </location>
    <ligand>
        <name>substrate</name>
    </ligand>
</feature>
<dbReference type="EMBL" id="RCIY01000103">
    <property type="protein sequence ID" value="TGG76712.1"/>
    <property type="molecule type" value="Genomic_DNA"/>
</dbReference>
<feature type="binding site" evidence="7">
    <location>
        <position position="175"/>
    </location>
    <ligand>
        <name>substrate</name>
    </ligand>
</feature>
<feature type="domain" description="Pyruvate carboxyltransferase" evidence="10">
    <location>
        <begin position="13"/>
        <end position="265"/>
    </location>
</feature>
<dbReference type="Gene3D" id="1.10.8.60">
    <property type="match status" value="1"/>
</dbReference>
<dbReference type="InterPro" id="IPR017629">
    <property type="entry name" value="4OH_2_O-val_aldolase"/>
</dbReference>
<evidence type="ECO:0000256" key="2">
    <source>
        <dbReference type="ARBA" id="ARBA00022723"/>
    </source>
</evidence>
<keyword evidence="2 7" id="KW-0479">Metal-binding</keyword>
<dbReference type="Pfam" id="PF07836">
    <property type="entry name" value="DmpG_comm"/>
    <property type="match status" value="1"/>
</dbReference>
<organism evidence="11 12">
    <name type="scientific">Streptomyces albus</name>
    <dbReference type="NCBI Taxonomy" id="1888"/>
    <lineage>
        <taxon>Bacteria</taxon>
        <taxon>Bacillati</taxon>
        <taxon>Actinomycetota</taxon>
        <taxon>Actinomycetes</taxon>
        <taxon>Kitasatosporales</taxon>
        <taxon>Streptomycetaceae</taxon>
        <taxon>Streptomyces</taxon>
    </lineage>
</organism>
<dbReference type="GO" id="GO:0030145">
    <property type="term" value="F:manganese ion binding"/>
    <property type="evidence" value="ECO:0007669"/>
    <property type="project" value="UniProtKB-UniRule"/>
</dbReference>
<evidence type="ECO:0000256" key="6">
    <source>
        <dbReference type="ARBA" id="ARBA00023518"/>
    </source>
</evidence>
<dbReference type="CDD" id="cd07943">
    <property type="entry name" value="DRE_TIM_HOA"/>
    <property type="match status" value="1"/>
</dbReference>
<dbReference type="SUPFAM" id="SSF51569">
    <property type="entry name" value="Aldolase"/>
    <property type="match status" value="1"/>
</dbReference>
<feature type="compositionally biased region" description="Low complexity" evidence="9">
    <location>
        <begin position="372"/>
        <end position="389"/>
    </location>
</feature>
<dbReference type="SUPFAM" id="SSF89000">
    <property type="entry name" value="post-HMGL domain-like"/>
    <property type="match status" value="1"/>
</dbReference>
<comment type="similarity">
    <text evidence="1 7">Belongs to the 4-hydroxy-2-oxovalerate aldolase family.</text>
</comment>
<feature type="binding site" evidence="7">
    <location>
        <position position="22"/>
    </location>
    <ligand>
        <name>Mn(2+)</name>
        <dbReference type="ChEBI" id="CHEBI:29035"/>
    </ligand>
</feature>
<evidence type="ECO:0000256" key="1">
    <source>
        <dbReference type="ARBA" id="ARBA00008944"/>
    </source>
</evidence>
<dbReference type="InterPro" id="IPR012425">
    <property type="entry name" value="DmpG_comm"/>
</dbReference>
<evidence type="ECO:0000256" key="3">
    <source>
        <dbReference type="ARBA" id="ARBA00022797"/>
    </source>
</evidence>
<dbReference type="NCBIfam" id="NF006049">
    <property type="entry name" value="PRK08195.1"/>
    <property type="match status" value="1"/>
</dbReference>
<dbReference type="InterPro" id="IPR050073">
    <property type="entry name" value="2-IPM_HCS-like"/>
</dbReference>
<evidence type="ECO:0000256" key="7">
    <source>
        <dbReference type="HAMAP-Rule" id="MF_01656"/>
    </source>
</evidence>
<feature type="binding site" evidence="7">
    <location>
        <position position="295"/>
    </location>
    <ligand>
        <name>substrate</name>
    </ligand>
</feature>
<dbReference type="PANTHER" id="PTHR10277:SF9">
    <property type="entry name" value="2-ISOPROPYLMALATE SYNTHASE 1, CHLOROPLASTIC-RELATED"/>
    <property type="match status" value="1"/>
</dbReference>
<evidence type="ECO:0000313" key="11">
    <source>
        <dbReference type="EMBL" id="TGG76712.1"/>
    </source>
</evidence>
<dbReference type="GO" id="GO:0008701">
    <property type="term" value="F:4-hydroxy-2-oxovalerate aldolase activity"/>
    <property type="evidence" value="ECO:0007669"/>
    <property type="project" value="UniProtKB-UniRule"/>
</dbReference>
<keyword evidence="5 7" id="KW-0456">Lyase</keyword>
<dbReference type="PANTHER" id="PTHR10277">
    <property type="entry name" value="HOMOCITRATE SYNTHASE-RELATED"/>
    <property type="match status" value="1"/>
</dbReference>
<feature type="compositionally biased region" description="Basic and acidic residues" evidence="9">
    <location>
        <begin position="405"/>
        <end position="415"/>
    </location>
</feature>
<keyword evidence="3 7" id="KW-0058">Aromatic hydrocarbons catabolism</keyword>
<sequence>MTPTVMWPDGCDIRVTDSSLRDGSHAKQHRFTAEHIRSVVAALDDAGVPVIEVTHGDGLGGSSFNYGFSHTPEQELIATAVKTATRARIAFLMLPGLGVKDDIRAAADNGAAICRIATHCTEADIADQHFGLAREIGLETVGFLMMAHSVPPETLAAQARRMADAGCQCVYVVDSAGALVLEEVADRVAAMVAALGDDAQVGFHGHENLGLGIANSVLAVRAGARQIDGSTRRFGAGAGNTPVEAFAAVAERLGIRTGIDVLKIVDAAEDVVRPVMDEECRLGRLELMMGYAGVYSSFLKHADRWARRYGVSGARILQRAGERKLVGGQEDQLIDIARELAAETSAGSAPSGPAGAGAGVVAGPASETAAGAAAESVAGAAAGSADGSATRPVARSVTRSVARSAAEDVAGRPAD</sequence>
<dbReference type="Pfam" id="PF00682">
    <property type="entry name" value="HMGL-like"/>
    <property type="match status" value="1"/>
</dbReference>
<dbReference type="AlphaFoldDB" id="A0A8H1L3E8"/>
<dbReference type="PROSITE" id="PS50991">
    <property type="entry name" value="PYR_CT"/>
    <property type="match status" value="1"/>
</dbReference>
<dbReference type="NCBIfam" id="TIGR03217">
    <property type="entry name" value="4OH_2_O_val_ald"/>
    <property type="match status" value="1"/>
</dbReference>
<evidence type="ECO:0000256" key="8">
    <source>
        <dbReference type="NCBIfam" id="TIGR03217"/>
    </source>
</evidence>
<protein>
    <recommendedName>
        <fullName evidence="7 8">4-hydroxy-2-oxovalerate aldolase</fullName>
        <shortName evidence="7">HOA</shortName>
        <ecNumber evidence="7 8">4.1.3.39</ecNumber>
    </recommendedName>
    <alternativeName>
        <fullName evidence="7">4-hydroxy-2-keto-pentanoic acid aldolase</fullName>
    </alternativeName>
    <alternativeName>
        <fullName evidence="7">4-hydroxy-2-oxopentanoate aldolase</fullName>
    </alternativeName>
</protein>
<feature type="binding site" evidence="7">
    <location>
        <position position="204"/>
    </location>
    <ligand>
        <name>Mn(2+)</name>
        <dbReference type="ChEBI" id="CHEBI:29035"/>
    </ligand>
</feature>
<dbReference type="InterPro" id="IPR035685">
    <property type="entry name" value="DRE_TIM_HOA"/>
</dbReference>
<evidence type="ECO:0000256" key="5">
    <source>
        <dbReference type="ARBA" id="ARBA00023239"/>
    </source>
</evidence>
<gene>
    <name evidence="11" type="primary">dmpG</name>
    <name evidence="11" type="ORF">D8771_29490</name>
</gene>
<dbReference type="GO" id="GO:0003852">
    <property type="term" value="F:2-isopropylmalate synthase activity"/>
    <property type="evidence" value="ECO:0007669"/>
    <property type="project" value="TreeGrafter"/>
</dbReference>
<feature type="site" description="Transition state stabilizer" evidence="7">
    <location>
        <position position="21"/>
    </location>
</feature>
<feature type="active site" description="Proton acceptor" evidence="7">
    <location>
        <position position="25"/>
    </location>
</feature>
<feature type="region of interest" description="Disordered" evidence="9">
    <location>
        <begin position="372"/>
        <end position="415"/>
    </location>
</feature>
<reference evidence="11 12" key="1">
    <citation type="submission" date="2018-10" db="EMBL/GenBank/DDBJ databases">
        <title>Isolation of pseudouridimycin from Streptomyces albus DSM 40763.</title>
        <authorList>
            <person name="Rosenqvist P."/>
            <person name="Metsae-Ketelae M."/>
            <person name="Virta P."/>
        </authorList>
    </citation>
    <scope>NUCLEOTIDE SEQUENCE [LARGE SCALE GENOMIC DNA]</scope>
    <source>
        <strain evidence="11 12">DSM 40763</strain>
    </source>
</reference>
<comment type="caution">
    <text evidence="11">The sequence shown here is derived from an EMBL/GenBank/DDBJ whole genome shotgun (WGS) entry which is preliminary data.</text>
</comment>
<evidence type="ECO:0000256" key="9">
    <source>
        <dbReference type="SAM" id="MobiDB-lite"/>
    </source>
</evidence>
<name>A0A8H1L3E8_9ACTN</name>
<evidence type="ECO:0000259" key="10">
    <source>
        <dbReference type="PROSITE" id="PS50991"/>
    </source>
</evidence>
<dbReference type="Gene3D" id="3.20.20.70">
    <property type="entry name" value="Aldolase class I"/>
    <property type="match status" value="1"/>
</dbReference>
<dbReference type="InterPro" id="IPR013785">
    <property type="entry name" value="Aldolase_TIM"/>
</dbReference>
<accession>A0A8H1L3E8</accession>
<dbReference type="EC" id="4.1.3.39" evidence="7 8"/>
<dbReference type="HAMAP" id="MF_01656">
    <property type="entry name" value="HOA"/>
    <property type="match status" value="1"/>
</dbReference>
<feature type="binding site" evidence="7">
    <location>
        <begin position="21"/>
        <end position="22"/>
    </location>
    <ligand>
        <name>substrate</name>
    </ligand>
</feature>
<dbReference type="Proteomes" id="UP000298111">
    <property type="component" value="Unassembled WGS sequence"/>
</dbReference>
<dbReference type="GO" id="GO:0009098">
    <property type="term" value="P:L-leucine biosynthetic process"/>
    <property type="evidence" value="ECO:0007669"/>
    <property type="project" value="TreeGrafter"/>
</dbReference>
<comment type="catalytic activity">
    <reaction evidence="6">
        <text>(S)-4-hydroxy-2-oxohexanoate = propanal + pyruvate</text>
        <dbReference type="Rhea" id="RHEA:36003"/>
        <dbReference type="ChEBI" id="CHEBI:15361"/>
        <dbReference type="ChEBI" id="CHEBI:17153"/>
        <dbReference type="ChEBI" id="CHEBI:73142"/>
        <dbReference type="EC" id="4.1.3.43"/>
    </reaction>
    <physiologicalReaction direction="left-to-right" evidence="6">
        <dbReference type="Rhea" id="RHEA:36004"/>
    </physiologicalReaction>
</comment>
<proteinExistence type="inferred from homology"/>